<keyword evidence="7" id="KW-1048">Host nucleus</keyword>
<dbReference type="InterPro" id="IPR014015">
    <property type="entry name" value="Helicase_SF3_DNA-vir"/>
</dbReference>
<keyword evidence="19" id="KW-0007">Acetylation</keyword>
<evidence type="ECO:0000259" key="36">
    <source>
        <dbReference type="PROSITE" id="PS51341"/>
    </source>
</evidence>
<keyword evidence="17" id="KW-0862">Zinc</keyword>
<evidence type="ECO:0000259" key="35">
    <source>
        <dbReference type="PROSITE" id="PS51287"/>
    </source>
</evidence>
<keyword evidence="21" id="KW-0413">Isomerase</keyword>
<dbReference type="GeneID" id="31653065"/>
<evidence type="ECO:0000256" key="13">
    <source>
        <dbReference type="ARBA" id="ARBA00022771"/>
    </source>
</evidence>
<evidence type="ECO:0000256" key="1">
    <source>
        <dbReference type="ARBA" id="ARBA00001946"/>
    </source>
</evidence>
<keyword evidence="12" id="KW-0547">Nucleotide-binding</keyword>
<feature type="region of interest" description="Disordered" evidence="32">
    <location>
        <begin position="113"/>
        <end position="137"/>
    </location>
</feature>
<dbReference type="GO" id="GO:0005524">
    <property type="term" value="F:ATP binding"/>
    <property type="evidence" value="ECO:0007669"/>
    <property type="project" value="UniProtKB-KW"/>
</dbReference>
<evidence type="ECO:0000256" key="18">
    <source>
        <dbReference type="ARBA" id="ARBA00022840"/>
    </source>
</evidence>
<feature type="DNA-binding region" description="T-ag OBD" evidence="30">
    <location>
        <begin position="144"/>
        <end position="260"/>
    </location>
</feature>
<keyword evidence="10" id="KW-0235">DNA replication</keyword>
<dbReference type="PROSITE" id="PS51206">
    <property type="entry name" value="SF3_HELICASE_1"/>
    <property type="match status" value="1"/>
</dbReference>
<dbReference type="PROSITE" id="PS51287">
    <property type="entry name" value="T_AG_OBD"/>
    <property type="match status" value="1"/>
</dbReference>
<dbReference type="InterPro" id="IPR010932">
    <property type="entry name" value="Lg_T_Ag_Polyomavir_C"/>
</dbReference>
<evidence type="ECO:0000256" key="16">
    <source>
        <dbReference type="ARBA" id="ARBA00022830"/>
    </source>
</evidence>
<dbReference type="InterPro" id="IPR003133">
    <property type="entry name" value="T_Ag_DNA-bd"/>
</dbReference>
<keyword evidence="38" id="KW-1185">Reference proteome</keyword>
<keyword evidence="25" id="KW-1096">Inhibition of host JAK1 by virus</keyword>
<dbReference type="Pfam" id="PF06431">
    <property type="entry name" value="Polyoma_lg_T_C"/>
    <property type="match status" value="1"/>
</dbReference>
<dbReference type="GO" id="GO:0016787">
    <property type="term" value="F:hydrolase activity"/>
    <property type="evidence" value="ECO:0007669"/>
    <property type="project" value="UniProtKB-KW"/>
</dbReference>
<evidence type="ECO:0000256" key="8">
    <source>
        <dbReference type="ARBA" id="ARBA00022581"/>
    </source>
</evidence>
<feature type="domain" description="T-ag OBD" evidence="35">
    <location>
        <begin position="144"/>
        <end position="260"/>
    </location>
</feature>
<evidence type="ECO:0000256" key="22">
    <source>
        <dbReference type="ARBA" id="ARBA00023258"/>
    </source>
</evidence>
<evidence type="ECO:0000313" key="37">
    <source>
        <dbReference type="EMBL" id="ARA71321.1"/>
    </source>
</evidence>
<evidence type="ECO:0000256" key="15">
    <source>
        <dbReference type="ARBA" id="ARBA00022806"/>
    </source>
</evidence>
<keyword evidence="23" id="KW-0899">Viral immunoevasion</keyword>
<keyword evidence="24" id="KW-1078">G1/S host cell cycle checkpoint dysregulation by virus</keyword>
<evidence type="ECO:0000256" key="21">
    <source>
        <dbReference type="ARBA" id="ARBA00023235"/>
    </source>
</evidence>
<dbReference type="Pfam" id="PF02217">
    <property type="entry name" value="T_Ag_DNA_bind"/>
    <property type="match status" value="1"/>
</dbReference>
<evidence type="ECO:0000256" key="7">
    <source>
        <dbReference type="ARBA" id="ARBA00022562"/>
    </source>
</evidence>
<keyword evidence="15" id="KW-0347">Helicase</keyword>
<evidence type="ECO:0000256" key="23">
    <source>
        <dbReference type="ARBA" id="ARBA00023280"/>
    </source>
</evidence>
<dbReference type="InterPro" id="IPR017910">
    <property type="entry name" value="Znf_lg_T-Ag_D1-typ"/>
</dbReference>
<dbReference type="Gene3D" id="1.10.287.110">
    <property type="entry name" value="DnaJ domain"/>
    <property type="match status" value="1"/>
</dbReference>
<evidence type="ECO:0000256" key="29">
    <source>
        <dbReference type="ARBA" id="ARBA00048988"/>
    </source>
</evidence>
<dbReference type="InterPro" id="IPR036869">
    <property type="entry name" value="J_dom_sf"/>
</dbReference>
<protein>
    <recommendedName>
        <fullName evidence="3">Large T antigen</fullName>
        <ecNumber evidence="27">5.6.2.4</ecNumber>
    </recommendedName>
    <alternativeName>
        <fullName evidence="28">DNA 3'-5' helicase large T antigen</fullName>
    </alternativeName>
</protein>
<keyword evidence="4" id="KW-1121">Modulation of host cell cycle by virus</keyword>
<evidence type="ECO:0000256" key="27">
    <source>
        <dbReference type="ARBA" id="ARBA00034808"/>
    </source>
</evidence>
<keyword evidence="8" id="KW-0945">Host-virus interaction</keyword>
<name>A0A1V0CLV9_9POLY</name>
<dbReference type="GO" id="GO:0008270">
    <property type="term" value="F:zinc ion binding"/>
    <property type="evidence" value="ECO:0007669"/>
    <property type="project" value="UniProtKB-KW"/>
</dbReference>
<comment type="catalytic activity">
    <reaction evidence="29">
        <text>ATP + H2O = ADP + phosphate + H(+)</text>
        <dbReference type="Rhea" id="RHEA:13065"/>
        <dbReference type="ChEBI" id="CHEBI:15377"/>
        <dbReference type="ChEBI" id="CHEBI:15378"/>
        <dbReference type="ChEBI" id="CHEBI:30616"/>
        <dbReference type="ChEBI" id="CHEBI:43474"/>
        <dbReference type="ChEBI" id="CHEBI:456216"/>
        <dbReference type="EC" id="5.6.2.4"/>
    </reaction>
</comment>
<keyword evidence="6" id="KW-0597">Phosphoprotein</keyword>
<keyword evidence="5" id="KW-0244">Early protein</keyword>
<evidence type="ECO:0000256" key="20">
    <source>
        <dbReference type="ARBA" id="ARBA00023125"/>
    </source>
</evidence>
<dbReference type="InterPro" id="IPR037102">
    <property type="entry name" value="Znf_lg_T-Ag_D1_dom_sf"/>
</dbReference>
<evidence type="ECO:0000256" key="9">
    <source>
        <dbReference type="ARBA" id="ARBA00022632"/>
    </source>
</evidence>
<dbReference type="GO" id="GO:0039502">
    <property type="term" value="P:symbiont-mediated suppression of host type I interferon-mediated signaling pathway"/>
    <property type="evidence" value="ECO:0007669"/>
    <property type="project" value="UniProtKB-KW"/>
</dbReference>
<evidence type="ECO:0000256" key="32">
    <source>
        <dbReference type="SAM" id="MobiDB-lite"/>
    </source>
</evidence>
<evidence type="ECO:0000256" key="31">
    <source>
        <dbReference type="PROSITE-ProRule" id="PRU00671"/>
    </source>
</evidence>
<dbReference type="GO" id="GO:0039645">
    <property type="term" value="P:symbiont-mediated perturbation of host cell cycle G1/S transition checkpoint"/>
    <property type="evidence" value="ECO:0007669"/>
    <property type="project" value="UniProtKB-KW"/>
</dbReference>
<evidence type="ECO:0000256" key="3">
    <source>
        <dbReference type="ARBA" id="ARBA00018805"/>
    </source>
</evidence>
<keyword evidence="11" id="KW-0479">Metal-binding</keyword>
<evidence type="ECO:0000259" key="34">
    <source>
        <dbReference type="PROSITE" id="PS51206"/>
    </source>
</evidence>
<keyword evidence="16" id="KW-1114">Inhibition of host interferon signaling pathway by virus</keyword>
<dbReference type="PROSITE" id="PS51341">
    <property type="entry name" value="ZF_LTAG_D1"/>
    <property type="match status" value="1"/>
</dbReference>
<dbReference type="SMART" id="SM00271">
    <property type="entry name" value="DnaJ"/>
    <property type="match status" value="1"/>
</dbReference>
<evidence type="ECO:0000256" key="10">
    <source>
        <dbReference type="ARBA" id="ARBA00022705"/>
    </source>
</evidence>
<dbReference type="EMBL" id="KU879245">
    <property type="protein sequence ID" value="ARA71321.1"/>
    <property type="molecule type" value="Genomic_DNA"/>
</dbReference>
<keyword evidence="14" id="KW-0378">Hydrolase</keyword>
<evidence type="ECO:0000256" key="6">
    <source>
        <dbReference type="ARBA" id="ARBA00022553"/>
    </source>
</evidence>
<keyword evidence="20 30" id="KW-0238">DNA-binding</keyword>
<keyword evidence="18" id="KW-0067">ATP-binding</keyword>
<keyword evidence="9" id="KW-1090">Inhibition of host innate immune response by virus</keyword>
<dbReference type="PIRSF" id="PIRSF003368">
    <property type="entry name" value="Large_T_antigen_polyomaV"/>
    <property type="match status" value="1"/>
</dbReference>
<evidence type="ECO:0000256" key="26">
    <source>
        <dbReference type="ARBA" id="ARBA00034617"/>
    </source>
</evidence>
<dbReference type="Gene3D" id="3.40.50.300">
    <property type="entry name" value="P-loop containing nucleotide triphosphate hydrolases"/>
    <property type="match status" value="1"/>
</dbReference>
<evidence type="ECO:0000313" key="38">
    <source>
        <dbReference type="Proteomes" id="UP000204035"/>
    </source>
</evidence>
<dbReference type="GO" id="GO:0043138">
    <property type="term" value="F:3'-5' DNA helicase activity"/>
    <property type="evidence" value="ECO:0007669"/>
    <property type="project" value="UniProtKB-EC"/>
</dbReference>
<dbReference type="Gene3D" id="3.40.1310.20">
    <property type="match status" value="1"/>
</dbReference>
<evidence type="ECO:0000256" key="28">
    <source>
        <dbReference type="ARBA" id="ARBA00045019"/>
    </source>
</evidence>
<accession>A0A1V0CLV9</accession>
<keyword evidence="13 31" id="KW-0863">Zinc-finger</keyword>
<dbReference type="SUPFAM" id="SSF52540">
    <property type="entry name" value="P-loop containing nucleoside triphosphate hydrolases"/>
    <property type="match status" value="1"/>
</dbReference>
<evidence type="ECO:0000259" key="33">
    <source>
        <dbReference type="PROSITE" id="PS50076"/>
    </source>
</evidence>
<comment type="cofactor">
    <cofactor evidence="1">
        <name>Mg(2+)</name>
        <dbReference type="ChEBI" id="CHEBI:18420"/>
    </cofactor>
</comment>
<dbReference type="GO" id="GO:0003688">
    <property type="term" value="F:DNA replication origin binding"/>
    <property type="evidence" value="ECO:0007669"/>
    <property type="project" value="InterPro"/>
</dbReference>
<evidence type="ECO:0000256" key="4">
    <source>
        <dbReference type="ARBA" id="ARBA00022504"/>
    </source>
</evidence>
<feature type="domain" description="T-ag D1-type" evidence="36">
    <location>
        <begin position="274"/>
        <end position="366"/>
    </location>
</feature>
<dbReference type="GO" id="GO:0006260">
    <property type="term" value="P:DNA replication"/>
    <property type="evidence" value="ECO:0007669"/>
    <property type="project" value="UniProtKB-KW"/>
</dbReference>
<dbReference type="EC" id="5.6.2.4" evidence="27"/>
<evidence type="ECO:0000256" key="19">
    <source>
        <dbReference type="ARBA" id="ARBA00022990"/>
    </source>
</evidence>
<keyword evidence="22" id="KW-0922">Interferon antiviral system evasion</keyword>
<dbReference type="Proteomes" id="UP000204035">
    <property type="component" value="Segment"/>
</dbReference>
<comment type="catalytic activity">
    <reaction evidence="26">
        <text>Couples ATP hydrolysis with the unwinding of duplex DNA by translocating in the 3'-5' direction.</text>
        <dbReference type="EC" id="5.6.2.4"/>
    </reaction>
</comment>
<dbReference type="InterPro" id="IPR016392">
    <property type="entry name" value="Lg_T_Ag_polyomavir"/>
</dbReference>
<sequence length="657" mass="76519">MDRTLDREESKELMALLGLSMSCWGNIPMMRRAYKVQCRNLHPDKGGDEEKMKRLTELYKKLEETLGVIHSQNESEEGSWNASEVPRYATPEWEQWWKVFNENWEDLYCNEKMDESDEERPGPSQTTPPKKKAKMEDPIDDKFPECLNEYVSQALFSNRTLNCFLIHTTKEKSINLYKKLLQGKWNPNFVSRHGYKNVGFIFMLTPQKHRVSAVNNYCKSFCTVSFVNCKGVNQIYPLYSRLCRDPFTMCEESIAGGLEENDFTAEDISGGEKKDVVNWKQITDYALEIKCDDVYLLMGMYLDFQYEPTLCTKCQQKIIYNHYKFHEKEYNNAKIFAEAKAQKNICQQAVDAVLAKRRVDNLTLTRQQLLNERILSIFDKMDLILKEDEILRMYMGGVAWYLCLKSDMDEIVYKYMNMIVTNIPKRRYWLFKGPVNSGKTTVAAALLDLCGGKALNINLPFDRINFELGCAIDQFTVVFEDVKGQVGENKNLPSGNGVSNLDNLRDYMDGSVAVNLEKKHVNKRSQIFPPGLVTMNEYTVPFTLQARFEKVFTFQPKKHLKDSLKNTPEMLQYRVLQSGVTLLLLLIWCKPVSAFVKEIQHKVVYWKEMLEKIIGFDDYCSMKHNIQRGHYIFEEEPTHDILPDDDSMNMTQNEDLF</sequence>
<organism evidence="37 38">
    <name type="scientific">Alpaca polyomavirus</name>
    <dbReference type="NCBI Taxonomy" id="1970065"/>
    <lineage>
        <taxon>Viruses</taxon>
        <taxon>Monodnaviria</taxon>
        <taxon>Shotokuvirae</taxon>
        <taxon>Cossaviricota</taxon>
        <taxon>Papovaviricetes</taxon>
        <taxon>Sepolyvirales</taxon>
        <taxon>Polyomaviridae</taxon>
        <taxon>Betapolyomavirus</taxon>
        <taxon>Betapolyomavirus vicugnae</taxon>
    </lineage>
</organism>
<dbReference type="InterPro" id="IPR001623">
    <property type="entry name" value="DnaJ_domain"/>
</dbReference>
<dbReference type="Gene3D" id="1.10.10.510">
    <property type="entry name" value="Zinc finger, large T-antigen D1 domain"/>
    <property type="match status" value="1"/>
</dbReference>
<dbReference type="GO" id="GO:0042025">
    <property type="term" value="C:host cell nucleus"/>
    <property type="evidence" value="ECO:0007669"/>
    <property type="project" value="UniProtKB-SubCell"/>
</dbReference>
<dbReference type="Gene3D" id="1.20.1050.70">
    <property type="entry name" value="Large T antigen, SV40, domain 3"/>
    <property type="match status" value="1"/>
</dbReference>
<dbReference type="SUPFAM" id="SSF55464">
    <property type="entry name" value="Origin of replication-binding domain, RBD-like"/>
    <property type="match status" value="1"/>
</dbReference>
<comment type="subcellular location">
    <subcellularLocation>
        <location evidence="2">Host nucleus</location>
    </subcellularLocation>
</comment>
<feature type="domain" description="J" evidence="33">
    <location>
        <begin position="12"/>
        <end position="67"/>
    </location>
</feature>
<dbReference type="GO" id="GO:0039576">
    <property type="term" value="P:symbiont-mediated suppression of host JAK-STAT cascade via inhibition of JAK1 activity"/>
    <property type="evidence" value="ECO:0007669"/>
    <property type="project" value="UniProtKB-KW"/>
</dbReference>
<evidence type="ECO:0000256" key="12">
    <source>
        <dbReference type="ARBA" id="ARBA00022741"/>
    </source>
</evidence>
<feature type="domain" description="SF3 helicase" evidence="34">
    <location>
        <begin position="407"/>
        <end position="567"/>
    </location>
</feature>
<dbReference type="RefSeq" id="YP_009352862.1">
    <property type="nucleotide sequence ID" value="NC_034251.1"/>
</dbReference>
<evidence type="ECO:0000256" key="25">
    <source>
        <dbReference type="ARBA" id="ARBA00023318"/>
    </source>
</evidence>
<dbReference type="PROSITE" id="PS51257">
    <property type="entry name" value="PROKAR_LIPOPROTEIN"/>
    <property type="match status" value="1"/>
</dbReference>
<dbReference type="SUPFAM" id="SSF46565">
    <property type="entry name" value="Chaperone J-domain"/>
    <property type="match status" value="1"/>
</dbReference>
<dbReference type="GO" id="GO:0052170">
    <property type="term" value="P:symbiont-mediated suppression of host innate immune response"/>
    <property type="evidence" value="ECO:0007669"/>
    <property type="project" value="UniProtKB-KW"/>
</dbReference>
<evidence type="ECO:0000256" key="17">
    <source>
        <dbReference type="ARBA" id="ARBA00022833"/>
    </source>
</evidence>
<reference evidence="37 38" key="1">
    <citation type="journal article" date="2017" name="Vet. Microbiol.">
        <title>A novel pulmonary polyomavirus in alpacas (Vicugna pacos).</title>
        <authorList>
            <person name="Dela Cruz F.N.Jr."/>
            <person name="Li L."/>
            <person name="Delwart E."/>
            <person name="Pesavento P.A."/>
        </authorList>
    </citation>
    <scope>NUCLEOTIDE SEQUENCE [LARGE SCALE GENOMIC DNA]</scope>
    <source>
        <strain evidence="37">UCD1</strain>
    </source>
</reference>
<evidence type="ECO:0000256" key="24">
    <source>
        <dbReference type="ARBA" id="ARBA00023309"/>
    </source>
</evidence>
<dbReference type="PROSITE" id="PS50076">
    <property type="entry name" value="DNAJ_2"/>
    <property type="match status" value="1"/>
</dbReference>
<evidence type="ECO:0000256" key="2">
    <source>
        <dbReference type="ARBA" id="ARBA00004147"/>
    </source>
</evidence>
<evidence type="ECO:0000256" key="30">
    <source>
        <dbReference type="PROSITE-ProRule" id="PRU00620"/>
    </source>
</evidence>
<evidence type="ECO:0000256" key="11">
    <source>
        <dbReference type="ARBA" id="ARBA00022723"/>
    </source>
</evidence>
<dbReference type="KEGG" id="vg:31653065"/>
<proteinExistence type="predicted"/>
<evidence type="ECO:0000256" key="14">
    <source>
        <dbReference type="ARBA" id="ARBA00022801"/>
    </source>
</evidence>
<dbReference type="InterPro" id="IPR027417">
    <property type="entry name" value="P-loop_NTPase"/>
</dbReference>
<evidence type="ECO:0000256" key="5">
    <source>
        <dbReference type="ARBA" id="ARBA00022518"/>
    </source>
</evidence>